<dbReference type="SFLD" id="SFLDS00003">
    <property type="entry name" value="Haloacid_Dehalogenase"/>
    <property type="match status" value="1"/>
</dbReference>
<dbReference type="SFLD" id="SFLDG01129">
    <property type="entry name" value="C1.5:_HAD__Beta-PGM__Phosphata"/>
    <property type="match status" value="1"/>
</dbReference>
<dbReference type="PANTHER" id="PTHR43316">
    <property type="entry name" value="HYDROLASE, HALOACID DELAHOGENASE-RELATED"/>
    <property type="match status" value="1"/>
</dbReference>
<evidence type="ECO:0000256" key="1">
    <source>
        <dbReference type="ARBA" id="ARBA00022801"/>
    </source>
</evidence>
<dbReference type="NCBIfam" id="TIGR01428">
    <property type="entry name" value="HAD_type_II"/>
    <property type="match status" value="1"/>
</dbReference>
<dbReference type="InterPro" id="IPR023214">
    <property type="entry name" value="HAD_sf"/>
</dbReference>
<dbReference type="InterPro" id="IPR006439">
    <property type="entry name" value="HAD-SF_hydro_IA"/>
</dbReference>
<reference evidence="2" key="1">
    <citation type="submission" date="2022-07" db="EMBL/GenBank/DDBJ databases">
        <title>Fungi with potential for degradation of polypropylene.</title>
        <authorList>
            <person name="Gostincar C."/>
        </authorList>
    </citation>
    <scope>NUCLEOTIDE SEQUENCE</scope>
    <source>
        <strain evidence="2">EXF-13308</strain>
    </source>
</reference>
<dbReference type="SUPFAM" id="SSF56784">
    <property type="entry name" value="HAD-like"/>
    <property type="match status" value="1"/>
</dbReference>
<dbReference type="GO" id="GO:0019120">
    <property type="term" value="F:hydrolase activity, acting on acid halide bonds, in C-halide compounds"/>
    <property type="evidence" value="ECO:0007669"/>
    <property type="project" value="InterPro"/>
</dbReference>
<accession>A0AA38S5B7</accession>
<keyword evidence="3" id="KW-1185">Reference proteome</keyword>
<dbReference type="InterPro" id="IPR006328">
    <property type="entry name" value="2-HAD"/>
</dbReference>
<dbReference type="GO" id="GO:0016791">
    <property type="term" value="F:phosphatase activity"/>
    <property type="evidence" value="ECO:0007669"/>
    <property type="project" value="UniProtKB-ARBA"/>
</dbReference>
<organism evidence="2 3">
    <name type="scientific">Pleurostoma richardsiae</name>
    <dbReference type="NCBI Taxonomy" id="41990"/>
    <lineage>
        <taxon>Eukaryota</taxon>
        <taxon>Fungi</taxon>
        <taxon>Dikarya</taxon>
        <taxon>Ascomycota</taxon>
        <taxon>Pezizomycotina</taxon>
        <taxon>Sordariomycetes</taxon>
        <taxon>Sordariomycetidae</taxon>
        <taxon>Calosphaeriales</taxon>
        <taxon>Pleurostomataceae</taxon>
        <taxon>Pleurostoma</taxon>
    </lineage>
</organism>
<name>A0AA38S5B7_9PEZI</name>
<dbReference type="Gene3D" id="3.40.50.1000">
    <property type="entry name" value="HAD superfamily/HAD-like"/>
    <property type="match status" value="1"/>
</dbReference>
<evidence type="ECO:0000313" key="3">
    <source>
        <dbReference type="Proteomes" id="UP001174694"/>
    </source>
</evidence>
<dbReference type="PANTHER" id="PTHR43316:SF9">
    <property type="entry name" value="ACID DEHALOGENASE, PUTATIVE (AFU_ORTHOLOGUE AFUA_6G14460)-RELATED"/>
    <property type="match status" value="1"/>
</dbReference>
<dbReference type="EMBL" id="JANBVO010000002">
    <property type="protein sequence ID" value="KAJ9156530.1"/>
    <property type="molecule type" value="Genomic_DNA"/>
</dbReference>
<dbReference type="InterPro" id="IPR036412">
    <property type="entry name" value="HAD-like_sf"/>
</dbReference>
<gene>
    <name evidence="2" type="ORF">NKR23_g1133</name>
</gene>
<dbReference type="Proteomes" id="UP001174694">
    <property type="component" value="Unassembled WGS sequence"/>
</dbReference>
<keyword evidence="1" id="KW-0378">Hydrolase</keyword>
<proteinExistence type="predicted"/>
<dbReference type="Gene3D" id="1.10.150.750">
    <property type="match status" value="1"/>
</dbReference>
<dbReference type="NCBIfam" id="TIGR01549">
    <property type="entry name" value="HAD-SF-IA-v1"/>
    <property type="match status" value="1"/>
</dbReference>
<protein>
    <submittedName>
        <fullName evidence="2">Haloacid dehalogenase type 2</fullName>
    </submittedName>
</protein>
<evidence type="ECO:0000313" key="2">
    <source>
        <dbReference type="EMBL" id="KAJ9156530.1"/>
    </source>
</evidence>
<dbReference type="Pfam" id="PF00702">
    <property type="entry name" value="Hydrolase"/>
    <property type="match status" value="1"/>
</dbReference>
<comment type="caution">
    <text evidence="2">The sequence shown here is derived from an EMBL/GenBank/DDBJ whole genome shotgun (WGS) entry which is preliminary data.</text>
</comment>
<dbReference type="AlphaFoldDB" id="A0AA38S5B7"/>
<sequence length="226" mass="25732">MAKTIEFEPKFITFDCYGTLTNFSEMGGLARTIFSDRLQGEELERFVQLFSGYRFDEVLGPYKPYDEVLFNAIKRTCERTGIAFSKEEGEQFYKAVPTWGPWPDVPEGLRRLATKYKLVILSNTNDEIIMSNVEKLGAPFHAVFTAQQAQSYKPRMPGFEYMFEKLGCKPEDVLHVSASMEYDLQTAEGMGIKHKVFVNRKKAPVKAAFHYYEVDGIEALATALGL</sequence>
<dbReference type="NCBIfam" id="TIGR01493">
    <property type="entry name" value="HAD-SF-IA-v2"/>
    <property type="match status" value="1"/>
</dbReference>
<dbReference type="InterPro" id="IPR051540">
    <property type="entry name" value="S-2-haloacid_dehalogenase"/>
</dbReference>